<dbReference type="SUPFAM" id="SSF69304">
    <property type="entry name" value="Tricorn protease N-terminal domain"/>
    <property type="match status" value="1"/>
</dbReference>
<evidence type="ECO:0000313" key="3">
    <source>
        <dbReference type="EMBL" id="MDT7830241.1"/>
    </source>
</evidence>
<dbReference type="Gene3D" id="2.120.10.30">
    <property type="entry name" value="TolB, C-terminal domain"/>
    <property type="match status" value="1"/>
</dbReference>
<gene>
    <name evidence="3" type="ORF">RQM65_16350</name>
</gene>
<keyword evidence="4" id="KW-1185">Reference proteome</keyword>
<dbReference type="InterPro" id="IPR011042">
    <property type="entry name" value="6-blade_b-propeller_TolB-like"/>
</dbReference>
<evidence type="ECO:0000313" key="4">
    <source>
        <dbReference type="Proteomes" id="UP001250656"/>
    </source>
</evidence>
<sequence length="409" mass="47053">MRIIFTLLLLSLQTALLAQTNTEVYLLDVNMVDRKTELVDPRNISNSEGYDNQPSFYDGQTLLFSSTRNGQTDIARYDIKRDSLSWITDTPQGSEYSPLKIPGKNAVSAIRLDTSGLQRLYEYDIWDGTSSKLLKDLEVGYHVWYNSDIVVSSVLAEGQMDLVVSNLRDGTNRTVQRNVGRSLHRIPKAAVPLPNSSEDEKEQQSDLISFISKENEPWEIRSLDPITGDVQKITDMYEHTDDMAWLSHNKIIAADDRVLMQIQPDKQRGWERFLRLEKKEISNISRIAVSPNGKYMALVYEQSPEAIVQNQIEAYNDRDIEAFLNSYTQDVQVFDYPNTLRYKGKQKLREQYTRFFENAPDLHCEVKNRMVIENKIIDEHYITANGRNFTAAAIYEIENGKIAKVTFLL</sequence>
<keyword evidence="1" id="KW-0732">Signal</keyword>
<feature type="signal peptide" evidence="1">
    <location>
        <begin position="1"/>
        <end position="18"/>
    </location>
</feature>
<evidence type="ECO:0000259" key="2">
    <source>
        <dbReference type="Pfam" id="PF12680"/>
    </source>
</evidence>
<dbReference type="Pfam" id="PF07676">
    <property type="entry name" value="PD40"/>
    <property type="match status" value="1"/>
</dbReference>
<dbReference type="Gene3D" id="3.10.450.50">
    <property type="match status" value="1"/>
</dbReference>
<dbReference type="InterPro" id="IPR037401">
    <property type="entry name" value="SnoaL-like"/>
</dbReference>
<dbReference type="Pfam" id="PF12680">
    <property type="entry name" value="SnoaL_2"/>
    <property type="match status" value="1"/>
</dbReference>
<accession>A0ABU3L921</accession>
<feature type="chain" id="PRO_5046670896" evidence="1">
    <location>
        <begin position="19"/>
        <end position="409"/>
    </location>
</feature>
<proteinExistence type="predicted"/>
<organism evidence="3 4">
    <name type="scientific">Pricia mediterranea</name>
    <dbReference type="NCBI Taxonomy" id="3076079"/>
    <lineage>
        <taxon>Bacteria</taxon>
        <taxon>Pseudomonadati</taxon>
        <taxon>Bacteroidota</taxon>
        <taxon>Flavobacteriia</taxon>
        <taxon>Flavobacteriales</taxon>
        <taxon>Flavobacteriaceae</taxon>
        <taxon>Pricia</taxon>
    </lineage>
</organism>
<reference evidence="3 4" key="1">
    <citation type="submission" date="2023-09" db="EMBL/GenBank/DDBJ databases">
        <title>Novel taxa isolated from Blanes Bay.</title>
        <authorList>
            <person name="Rey-Velasco X."/>
            <person name="Lucena T."/>
        </authorList>
    </citation>
    <scope>NUCLEOTIDE SEQUENCE [LARGE SCALE GENOMIC DNA]</scope>
    <source>
        <strain evidence="3 4">S334</strain>
    </source>
</reference>
<name>A0ABU3L921_9FLAO</name>
<dbReference type="Proteomes" id="UP001250656">
    <property type="component" value="Unassembled WGS sequence"/>
</dbReference>
<dbReference type="RefSeq" id="WP_314016490.1">
    <property type="nucleotide sequence ID" value="NZ_JAVTTP010000001.1"/>
</dbReference>
<evidence type="ECO:0000256" key="1">
    <source>
        <dbReference type="SAM" id="SignalP"/>
    </source>
</evidence>
<protein>
    <submittedName>
        <fullName evidence="3">Nuclear transport factor 2 family protein</fullName>
    </submittedName>
</protein>
<dbReference type="InterPro" id="IPR011659">
    <property type="entry name" value="WD40"/>
</dbReference>
<dbReference type="SUPFAM" id="SSF54427">
    <property type="entry name" value="NTF2-like"/>
    <property type="match status" value="1"/>
</dbReference>
<dbReference type="EMBL" id="JAVTTP010000001">
    <property type="protein sequence ID" value="MDT7830241.1"/>
    <property type="molecule type" value="Genomic_DNA"/>
</dbReference>
<dbReference type="InterPro" id="IPR032710">
    <property type="entry name" value="NTF2-like_dom_sf"/>
</dbReference>
<comment type="caution">
    <text evidence="3">The sequence shown here is derived from an EMBL/GenBank/DDBJ whole genome shotgun (WGS) entry which is preliminary data.</text>
</comment>
<feature type="domain" description="SnoaL-like" evidence="2">
    <location>
        <begin position="308"/>
        <end position="404"/>
    </location>
</feature>